<feature type="compositionally biased region" description="Acidic residues" evidence="4">
    <location>
        <begin position="322"/>
        <end position="337"/>
    </location>
</feature>
<dbReference type="Proteomes" id="UP000228934">
    <property type="component" value="Unassembled WGS sequence"/>
</dbReference>
<organism evidence="5 6">
    <name type="scientific">Aquarana catesbeiana</name>
    <name type="common">American bullfrog</name>
    <name type="synonym">Rana catesbeiana</name>
    <dbReference type="NCBI Taxonomy" id="8400"/>
    <lineage>
        <taxon>Eukaryota</taxon>
        <taxon>Metazoa</taxon>
        <taxon>Chordata</taxon>
        <taxon>Craniata</taxon>
        <taxon>Vertebrata</taxon>
        <taxon>Euteleostomi</taxon>
        <taxon>Amphibia</taxon>
        <taxon>Batrachia</taxon>
        <taxon>Anura</taxon>
        <taxon>Neobatrachia</taxon>
        <taxon>Ranoidea</taxon>
        <taxon>Ranidae</taxon>
        <taxon>Aquarana</taxon>
    </lineage>
</organism>
<accession>A0A2G9RRL5</accession>
<evidence type="ECO:0000256" key="4">
    <source>
        <dbReference type="SAM" id="MobiDB-lite"/>
    </source>
</evidence>
<evidence type="ECO:0008006" key="7">
    <source>
        <dbReference type="Google" id="ProtNLM"/>
    </source>
</evidence>
<comment type="subcellular location">
    <subcellularLocation>
        <location evidence="1">Nucleus</location>
    </subcellularLocation>
</comment>
<protein>
    <recommendedName>
        <fullName evidence="7">Claspin</fullName>
    </recommendedName>
</protein>
<dbReference type="GO" id="GO:0010997">
    <property type="term" value="F:anaphase-promoting complex binding"/>
    <property type="evidence" value="ECO:0007669"/>
    <property type="project" value="TreeGrafter"/>
</dbReference>
<proteinExistence type="predicted"/>
<feature type="region of interest" description="Disordered" evidence="4">
    <location>
        <begin position="1"/>
        <end position="30"/>
    </location>
</feature>
<feature type="compositionally biased region" description="Polar residues" evidence="4">
    <location>
        <begin position="1"/>
        <end position="10"/>
    </location>
</feature>
<dbReference type="InterPro" id="IPR024146">
    <property type="entry name" value="Claspin"/>
</dbReference>
<feature type="compositionally biased region" description="Acidic residues" evidence="4">
    <location>
        <begin position="282"/>
        <end position="312"/>
    </location>
</feature>
<name>A0A2G9RRL5_AQUCT</name>
<dbReference type="GO" id="GO:0005634">
    <property type="term" value="C:nucleus"/>
    <property type="evidence" value="ECO:0007669"/>
    <property type="project" value="UniProtKB-SubCell"/>
</dbReference>
<reference evidence="6" key="1">
    <citation type="journal article" date="2017" name="Nat. Commun.">
        <title>The North American bullfrog draft genome provides insight into hormonal regulation of long noncoding RNA.</title>
        <authorList>
            <person name="Hammond S.A."/>
            <person name="Warren R.L."/>
            <person name="Vandervalk B.P."/>
            <person name="Kucuk E."/>
            <person name="Khan H."/>
            <person name="Gibb E.A."/>
            <person name="Pandoh P."/>
            <person name="Kirk H."/>
            <person name="Zhao Y."/>
            <person name="Jones M."/>
            <person name="Mungall A.J."/>
            <person name="Coope R."/>
            <person name="Pleasance S."/>
            <person name="Moore R.A."/>
            <person name="Holt R.A."/>
            <person name="Round J.M."/>
            <person name="Ohora S."/>
            <person name="Walle B.V."/>
            <person name="Veldhoen N."/>
            <person name="Helbing C.C."/>
            <person name="Birol I."/>
        </authorList>
    </citation>
    <scope>NUCLEOTIDE SEQUENCE [LARGE SCALE GENOMIC DNA]</scope>
</reference>
<evidence type="ECO:0000313" key="5">
    <source>
        <dbReference type="EMBL" id="PIO30549.1"/>
    </source>
</evidence>
<evidence type="ECO:0000256" key="1">
    <source>
        <dbReference type="ARBA" id="ARBA00004123"/>
    </source>
</evidence>
<dbReference type="OrthoDB" id="5859781at2759"/>
<keyword evidence="6" id="KW-1185">Reference proteome</keyword>
<feature type="region of interest" description="Disordered" evidence="4">
    <location>
        <begin position="265"/>
        <end position="370"/>
    </location>
</feature>
<evidence type="ECO:0000313" key="6">
    <source>
        <dbReference type="Proteomes" id="UP000228934"/>
    </source>
</evidence>
<dbReference type="PANTHER" id="PTHR14396">
    <property type="entry name" value="CLASPIN"/>
    <property type="match status" value="1"/>
</dbReference>
<dbReference type="PANTHER" id="PTHR14396:SF10">
    <property type="entry name" value="CLASPIN"/>
    <property type="match status" value="1"/>
</dbReference>
<gene>
    <name evidence="5" type="ORF">AB205_0008850</name>
</gene>
<dbReference type="GO" id="GO:0033314">
    <property type="term" value="P:mitotic DNA replication checkpoint signaling"/>
    <property type="evidence" value="ECO:0007669"/>
    <property type="project" value="TreeGrafter"/>
</dbReference>
<dbReference type="EMBL" id="KV937005">
    <property type="protein sequence ID" value="PIO30549.1"/>
    <property type="molecule type" value="Genomic_DNA"/>
</dbReference>
<evidence type="ECO:0000256" key="3">
    <source>
        <dbReference type="ARBA" id="ARBA00023242"/>
    </source>
</evidence>
<dbReference type="GO" id="GO:0007095">
    <property type="term" value="P:mitotic G2 DNA damage checkpoint signaling"/>
    <property type="evidence" value="ECO:0007669"/>
    <property type="project" value="TreeGrafter"/>
</dbReference>
<keyword evidence="2" id="KW-0597">Phosphoprotein</keyword>
<dbReference type="AlphaFoldDB" id="A0A2G9RRL5"/>
<sequence>MQLIKSSKYQPCNADDKDESNPTEPVENSFPVAQITPQPEVPLQDPQVSEESALVNLVAEPDINTELHVTENKANDVCNFDKTPELVCMGDSSQPICNTENKEPVEKVTNDDLQNVLALEVKNSTCEQSKVTENACTNEPPTQVKPKLSKAERLRALGIDLSVKPLLRPDDGTFVNLEEPKPNKELEALKERFLKHSMHKVKAAAEKKVNLHIVRKERTEDGKEELKTDVVPVTIEAENLEEKIVKPGEKLQVLKAKLQEAMKLRRDEERQKRQALFKLDNEDLDGEEEEEEEMTDESEEEEYEEDGNEEEMEHEKEGNVETLEDLLGDGGNEEDEAKDGLQNSSIPDRSIPVATESTLMLFKDNSTKIE</sequence>
<keyword evidence="3" id="KW-0539">Nucleus</keyword>
<evidence type="ECO:0000256" key="2">
    <source>
        <dbReference type="ARBA" id="ARBA00022553"/>
    </source>
</evidence>